<proteinExistence type="predicted"/>
<reference evidence="2 3" key="2">
    <citation type="submission" date="2020-05" db="EMBL/GenBank/DDBJ databases">
        <authorList>
            <person name="Campoy J."/>
            <person name="Schneeberger K."/>
            <person name="Spophaly S."/>
        </authorList>
    </citation>
    <scope>NUCLEOTIDE SEQUENCE [LARGE SCALE GENOMIC DNA]</scope>
    <source>
        <strain evidence="2">PruArmRojPasFocal</strain>
    </source>
</reference>
<evidence type="ECO:0000313" key="2">
    <source>
        <dbReference type="EMBL" id="CAB4300740.1"/>
    </source>
</evidence>
<reference evidence="4" key="1">
    <citation type="journal article" date="2020" name="Genome Biol.">
        <title>Gamete binning: chromosome-level and haplotype-resolved genome assembly enabled by high-throughput single-cell sequencing of gamete genomes.</title>
        <authorList>
            <person name="Campoy J.A."/>
            <person name="Sun H."/>
            <person name="Goel M."/>
            <person name="Jiao W.-B."/>
            <person name="Folz-Donahue K."/>
            <person name="Wang N."/>
            <person name="Rubio M."/>
            <person name="Liu C."/>
            <person name="Kukat C."/>
            <person name="Ruiz D."/>
            <person name="Huettel B."/>
            <person name="Schneeberger K."/>
        </authorList>
    </citation>
    <scope>NUCLEOTIDE SEQUENCE [LARGE SCALE GENOMIC DNA]</scope>
    <source>
        <strain evidence="4">cv. Rojo Pasion</strain>
    </source>
</reference>
<sequence>MPWLPLVKEEVFWKTYVSWSGIFLEKKMESFLGDERGKCRKEEWYFQGVIFSEKKKEDFLGEEEGGLSWRRKMEDFLGEEDGNGGRRSGIFKE</sequence>
<dbReference type="EMBL" id="CAEKDK010000002">
    <property type="protein sequence ID" value="CAB4270341.1"/>
    <property type="molecule type" value="Genomic_DNA"/>
</dbReference>
<accession>A0A6J5WG40</accession>
<organism evidence="2 4">
    <name type="scientific">Prunus armeniaca</name>
    <name type="common">Apricot</name>
    <name type="synonym">Armeniaca vulgaris</name>
    <dbReference type="NCBI Taxonomy" id="36596"/>
    <lineage>
        <taxon>Eukaryota</taxon>
        <taxon>Viridiplantae</taxon>
        <taxon>Streptophyta</taxon>
        <taxon>Embryophyta</taxon>
        <taxon>Tracheophyta</taxon>
        <taxon>Spermatophyta</taxon>
        <taxon>Magnoliopsida</taxon>
        <taxon>eudicotyledons</taxon>
        <taxon>Gunneridae</taxon>
        <taxon>Pentapetalae</taxon>
        <taxon>rosids</taxon>
        <taxon>fabids</taxon>
        <taxon>Rosales</taxon>
        <taxon>Rosaceae</taxon>
        <taxon>Amygdaloideae</taxon>
        <taxon>Amygdaleae</taxon>
        <taxon>Prunus</taxon>
    </lineage>
</organism>
<dbReference type="Proteomes" id="UP000507222">
    <property type="component" value="Unassembled WGS sequence"/>
</dbReference>
<keyword evidence="4" id="KW-1185">Reference proteome</keyword>
<gene>
    <name evidence="1" type="ORF">CURHAP_LOCUS16410</name>
    <name evidence="2" type="ORF">ORAREDHAP_LOCUS15994</name>
</gene>
<dbReference type="EMBL" id="CAEKKB010000002">
    <property type="protein sequence ID" value="CAB4300740.1"/>
    <property type="molecule type" value="Genomic_DNA"/>
</dbReference>
<protein>
    <submittedName>
        <fullName evidence="2">Uncharacterized protein</fullName>
    </submittedName>
</protein>
<name>A0A6J5WG40_PRUAR</name>
<dbReference type="AlphaFoldDB" id="A0A6J5WG40"/>
<evidence type="ECO:0000313" key="3">
    <source>
        <dbReference type="Proteomes" id="UP000507222"/>
    </source>
</evidence>
<dbReference type="Proteomes" id="UP000507245">
    <property type="component" value="Unassembled WGS sequence"/>
</dbReference>
<evidence type="ECO:0000313" key="4">
    <source>
        <dbReference type="Proteomes" id="UP000507245"/>
    </source>
</evidence>
<evidence type="ECO:0000313" key="1">
    <source>
        <dbReference type="EMBL" id="CAB4270341.1"/>
    </source>
</evidence>